<dbReference type="InterPro" id="IPR036322">
    <property type="entry name" value="WD40_repeat_dom_sf"/>
</dbReference>
<dbReference type="PROSITE" id="PS50294">
    <property type="entry name" value="WD_REPEATS_REGION"/>
    <property type="match status" value="1"/>
</dbReference>
<dbReference type="PANTHER" id="PTHR22847">
    <property type="entry name" value="WD40 REPEAT PROTEIN"/>
    <property type="match status" value="1"/>
</dbReference>
<keyword evidence="5" id="KW-1185">Reference proteome</keyword>
<dbReference type="InterPro" id="IPR020472">
    <property type="entry name" value="WD40_PAC1"/>
</dbReference>
<evidence type="ECO:0000313" key="4">
    <source>
        <dbReference type="EMBL" id="THJ45703.1"/>
    </source>
</evidence>
<evidence type="ECO:0000313" key="5">
    <source>
        <dbReference type="Proteomes" id="UP000305282"/>
    </source>
</evidence>
<accession>A0A4S5CLZ2</accession>
<keyword evidence="1 3" id="KW-0853">WD repeat</keyword>
<feature type="non-terminal residue" evidence="4">
    <location>
        <position position="1"/>
    </location>
</feature>
<evidence type="ECO:0000256" key="3">
    <source>
        <dbReference type="PROSITE-ProRule" id="PRU00221"/>
    </source>
</evidence>
<evidence type="ECO:0000256" key="2">
    <source>
        <dbReference type="ARBA" id="ARBA00022737"/>
    </source>
</evidence>
<dbReference type="Proteomes" id="UP000305282">
    <property type="component" value="Unassembled WGS sequence"/>
</dbReference>
<dbReference type="AlphaFoldDB" id="A0A4S5CLZ2"/>
<feature type="repeat" description="WD" evidence="3">
    <location>
        <begin position="262"/>
        <end position="306"/>
    </location>
</feature>
<proteinExistence type="predicted"/>
<dbReference type="InterPro" id="IPR001680">
    <property type="entry name" value="WD40_rpt"/>
</dbReference>
<comment type="caution">
    <text evidence="4">The sequence shown here is derived from an EMBL/GenBank/DDBJ whole genome shotgun (WGS) entry which is preliminary data.</text>
</comment>
<dbReference type="RefSeq" id="WP_412842868.1">
    <property type="nucleotide sequence ID" value="NZ_SSXH01000695.1"/>
</dbReference>
<dbReference type="PROSITE" id="PS50082">
    <property type="entry name" value="WD_REPEATS_2"/>
    <property type="match status" value="3"/>
</dbReference>
<keyword evidence="2" id="KW-0677">Repeat</keyword>
<dbReference type="PANTHER" id="PTHR22847:SF637">
    <property type="entry name" value="WD REPEAT DOMAIN 5B"/>
    <property type="match status" value="1"/>
</dbReference>
<feature type="repeat" description="WD" evidence="3">
    <location>
        <begin position="359"/>
        <end position="391"/>
    </location>
</feature>
<dbReference type="SUPFAM" id="SSF50978">
    <property type="entry name" value="WD40 repeat-like"/>
    <property type="match status" value="1"/>
</dbReference>
<feature type="repeat" description="WD" evidence="3">
    <location>
        <begin position="402"/>
        <end position="441"/>
    </location>
</feature>
<evidence type="ECO:0000256" key="1">
    <source>
        <dbReference type="ARBA" id="ARBA00022574"/>
    </source>
</evidence>
<dbReference type="SMART" id="SM00320">
    <property type="entry name" value="WD40"/>
    <property type="match status" value="5"/>
</dbReference>
<sequence>AIREPQPAATLATWAGVPENVTRNLLRGMFRPFLVVRPDGDPDRYLPRHQSLRDFCAGALLRDSDDEDLRHLAFELSAASRAAHGRIVAAFIPDGPVDARVWPEATGYARTNLPEHAALAGLLDDLVNDPGFLRTCDPAVLLRHRRDLTTAAGIAAVNAYERAIDEWPVHPDDPLVWWLHIWASRTRATVLAETAARHANRPWTVETAMWAGTIHRTLDGHVWALAPVPLADGRTLLASAGGHDGTVRLWDPTNGQPVGPPLTGHSAAVRALAPMHLADGRTLLASGGRDGTGRLWDPVSGQPVHSPLTGQDDHVQALAVVRLADGRTLVASAGDEWDATVRLWDPVNGQAFGMPMTGLDGSVEALVSVPLADGRTLLASAGYDEVVRLWDPATCQPVGTPLIGHTRSVNALATVPLTGGRTLLASAGGDRVVRLWDPAIG</sequence>
<organism evidence="4 5">
    <name type="scientific">Candidatus Frankia alpina</name>
    <dbReference type="NCBI Taxonomy" id="2699483"/>
    <lineage>
        <taxon>Bacteria</taxon>
        <taxon>Bacillati</taxon>
        <taxon>Actinomycetota</taxon>
        <taxon>Actinomycetes</taxon>
        <taxon>Frankiales</taxon>
        <taxon>Frankiaceae</taxon>
        <taxon>Frankia</taxon>
    </lineage>
</organism>
<reference evidence="4 5" key="1">
    <citation type="submission" date="2019-04" db="EMBL/GenBank/DDBJ databases">
        <title>Draft genome sequences for three unisolated Alnus-infective Frankia Sp+ strains, AgTrS, AiOr and AvVan, the first sequenced Frankia strains able to sporulate in-planta.</title>
        <authorList>
            <person name="Bethencourt L."/>
            <person name="Vautrin F."/>
            <person name="Taib N."/>
            <person name="Dubost A."/>
            <person name="Castro-Garcia L."/>
            <person name="Imbaud O."/>
            <person name="Abrouk D."/>
            <person name="Fournier P."/>
            <person name="Briolay J."/>
            <person name="Nguyen A."/>
            <person name="Normand P."/>
            <person name="Fernandez M.P."/>
            <person name="Brochier-Armanet C."/>
            <person name="Herrera-Belaroussi A."/>
        </authorList>
    </citation>
    <scope>NUCLEOTIDE SEQUENCE [LARGE SCALE GENOMIC DNA]</scope>
    <source>
        <strain evidence="4 5">AvVan</strain>
    </source>
</reference>
<gene>
    <name evidence="4" type="ORF">E7Y31_19780</name>
</gene>
<dbReference type="Pfam" id="PF00400">
    <property type="entry name" value="WD40"/>
    <property type="match status" value="4"/>
</dbReference>
<protein>
    <submittedName>
        <fullName evidence="4">Uncharacterized protein</fullName>
    </submittedName>
</protein>
<dbReference type="Gene3D" id="2.130.10.10">
    <property type="entry name" value="YVTN repeat-like/Quinoprotein amine dehydrogenase"/>
    <property type="match status" value="2"/>
</dbReference>
<dbReference type="InterPro" id="IPR015943">
    <property type="entry name" value="WD40/YVTN_repeat-like_dom_sf"/>
</dbReference>
<name>A0A4S5CLZ2_9ACTN</name>
<dbReference type="PRINTS" id="PR00320">
    <property type="entry name" value="GPROTEINBRPT"/>
</dbReference>
<dbReference type="EMBL" id="SSXH01000695">
    <property type="protein sequence ID" value="THJ45703.1"/>
    <property type="molecule type" value="Genomic_DNA"/>
</dbReference>